<feature type="domain" description="Rubrerythrin diiron-binding" evidence="1">
    <location>
        <begin position="21"/>
        <end position="145"/>
    </location>
</feature>
<dbReference type="RefSeq" id="WP_127016769.1">
    <property type="nucleotide sequence ID" value="NZ_CP016379.1"/>
</dbReference>
<dbReference type="AlphaFoldDB" id="A0A3S9SYP9"/>
<organism evidence="2 3">
    <name type="scientific">Anoxybacter fermentans</name>
    <dbReference type="NCBI Taxonomy" id="1323375"/>
    <lineage>
        <taxon>Bacteria</taxon>
        <taxon>Bacillati</taxon>
        <taxon>Bacillota</taxon>
        <taxon>Clostridia</taxon>
        <taxon>Halanaerobiales</taxon>
        <taxon>Anoxybacter</taxon>
    </lineage>
</organism>
<evidence type="ECO:0000313" key="3">
    <source>
        <dbReference type="Proteomes" id="UP000267250"/>
    </source>
</evidence>
<dbReference type="SUPFAM" id="SSF47240">
    <property type="entry name" value="Ferritin-like"/>
    <property type="match status" value="1"/>
</dbReference>
<accession>A0A3S9SYP9</accession>
<gene>
    <name evidence="2" type="ORF">BBF96_08565</name>
</gene>
<proteinExistence type="predicted"/>
<dbReference type="InterPro" id="IPR012347">
    <property type="entry name" value="Ferritin-like"/>
</dbReference>
<evidence type="ECO:0000313" key="2">
    <source>
        <dbReference type="EMBL" id="AZR73429.1"/>
    </source>
</evidence>
<dbReference type="EMBL" id="CP016379">
    <property type="protein sequence ID" value="AZR73429.1"/>
    <property type="molecule type" value="Genomic_DNA"/>
</dbReference>
<dbReference type="Proteomes" id="UP000267250">
    <property type="component" value="Chromosome"/>
</dbReference>
<dbReference type="CDD" id="cd00657">
    <property type="entry name" value="Ferritin_like"/>
    <property type="match status" value="1"/>
</dbReference>
<dbReference type="Pfam" id="PF02915">
    <property type="entry name" value="Rubrerythrin"/>
    <property type="match status" value="1"/>
</dbReference>
<dbReference type="Gene3D" id="1.20.1260.10">
    <property type="match status" value="1"/>
</dbReference>
<dbReference type="InterPro" id="IPR003251">
    <property type="entry name" value="Rr_diiron-bd_dom"/>
</dbReference>
<sequence length="149" mass="18264">MHYYPGPYPYMYDKSLKKTLELIRRAVADETRDRKFYEYLINQAPNEKEKNIIASIRDDEMKHFRMFREIYHDITGHYPVPLDKEEFEKPASYLDGIEKALFDELETVEMYRQIYFGLRTRKHRDMLFEIITDELKHASKFNYLYTRNL</sequence>
<dbReference type="GO" id="GO:0046872">
    <property type="term" value="F:metal ion binding"/>
    <property type="evidence" value="ECO:0007669"/>
    <property type="project" value="InterPro"/>
</dbReference>
<protein>
    <recommendedName>
        <fullName evidence="1">Rubrerythrin diiron-binding domain-containing protein</fullName>
    </recommendedName>
</protein>
<reference evidence="2 3" key="1">
    <citation type="submission" date="2016-07" db="EMBL/GenBank/DDBJ databases">
        <title>Genome and transcriptome analysis of iron-reducing fermentative bacteria Anoxybacter fermentans.</title>
        <authorList>
            <person name="Zeng X."/>
            <person name="Shao Z."/>
        </authorList>
    </citation>
    <scope>NUCLEOTIDE SEQUENCE [LARGE SCALE GENOMIC DNA]</scope>
    <source>
        <strain evidence="2 3">DY22613</strain>
    </source>
</reference>
<dbReference type="InterPro" id="IPR009078">
    <property type="entry name" value="Ferritin-like_SF"/>
</dbReference>
<evidence type="ECO:0000259" key="1">
    <source>
        <dbReference type="Pfam" id="PF02915"/>
    </source>
</evidence>
<dbReference type="KEGG" id="aft:BBF96_08565"/>
<dbReference type="OrthoDB" id="573482at2"/>
<dbReference type="GO" id="GO:0016491">
    <property type="term" value="F:oxidoreductase activity"/>
    <property type="evidence" value="ECO:0007669"/>
    <property type="project" value="InterPro"/>
</dbReference>
<keyword evidence="3" id="KW-1185">Reference proteome</keyword>
<name>A0A3S9SYP9_9FIRM</name>